<organism evidence="6 7">
    <name type="scientific">Bacillus aerolatus</name>
    <dbReference type="NCBI Taxonomy" id="2653354"/>
    <lineage>
        <taxon>Bacteria</taxon>
        <taxon>Bacillati</taxon>
        <taxon>Bacillota</taxon>
        <taxon>Bacilli</taxon>
        <taxon>Bacillales</taxon>
        <taxon>Bacillaceae</taxon>
        <taxon>Bacillus</taxon>
    </lineage>
</organism>
<accession>A0A6I1FKV8</accession>
<keyword evidence="3 5" id="KW-0904">Protein phosphatase</keyword>
<proteinExistence type="inferred from homology"/>
<dbReference type="PIRSF" id="PIRSF016557">
    <property type="entry name" value="Caps_synth_CpsB"/>
    <property type="match status" value="1"/>
</dbReference>
<dbReference type="SUPFAM" id="SSF89550">
    <property type="entry name" value="PHP domain-like"/>
    <property type="match status" value="1"/>
</dbReference>
<keyword evidence="2 5" id="KW-0378">Hydrolase</keyword>
<evidence type="ECO:0000256" key="2">
    <source>
        <dbReference type="ARBA" id="ARBA00022801"/>
    </source>
</evidence>
<keyword evidence="7" id="KW-1185">Reference proteome</keyword>
<dbReference type="GO" id="GO:0004725">
    <property type="term" value="F:protein tyrosine phosphatase activity"/>
    <property type="evidence" value="ECO:0007669"/>
    <property type="project" value="UniProtKB-UniRule"/>
</dbReference>
<name>A0A6I1FKV8_9BACI</name>
<reference evidence="6 7" key="1">
    <citation type="submission" date="2019-10" db="EMBL/GenBank/DDBJ databases">
        <title>Bacillus aerolatum sp. nov., isolated from bioaerosol of sport playgrounds.</title>
        <authorList>
            <person name="Chen P."/>
            <person name="Zhang G."/>
        </authorList>
    </citation>
    <scope>NUCLEOTIDE SEQUENCE [LARGE SCALE GENOMIC DNA]</scope>
    <source>
        <strain evidence="6 7">CX253</strain>
    </source>
</reference>
<comment type="similarity">
    <text evidence="1 5">Belongs to the metallo-dependent hydrolases superfamily. CpsB/CapC family.</text>
</comment>
<gene>
    <name evidence="6" type="ORF">F9802_06430</name>
</gene>
<evidence type="ECO:0000313" key="6">
    <source>
        <dbReference type="EMBL" id="KAB7707384.1"/>
    </source>
</evidence>
<dbReference type="PANTHER" id="PTHR39181">
    <property type="entry name" value="TYROSINE-PROTEIN PHOSPHATASE YWQE"/>
    <property type="match status" value="1"/>
</dbReference>
<dbReference type="InterPro" id="IPR016667">
    <property type="entry name" value="Caps_polysacc_synth_CpsB/CapC"/>
</dbReference>
<comment type="catalytic activity">
    <reaction evidence="4 5">
        <text>O-phospho-L-tyrosyl-[protein] + H2O = L-tyrosyl-[protein] + phosphate</text>
        <dbReference type="Rhea" id="RHEA:10684"/>
        <dbReference type="Rhea" id="RHEA-COMP:10136"/>
        <dbReference type="Rhea" id="RHEA-COMP:20101"/>
        <dbReference type="ChEBI" id="CHEBI:15377"/>
        <dbReference type="ChEBI" id="CHEBI:43474"/>
        <dbReference type="ChEBI" id="CHEBI:46858"/>
        <dbReference type="ChEBI" id="CHEBI:61978"/>
        <dbReference type="EC" id="3.1.3.48"/>
    </reaction>
</comment>
<evidence type="ECO:0000256" key="4">
    <source>
        <dbReference type="ARBA" id="ARBA00051722"/>
    </source>
</evidence>
<protein>
    <recommendedName>
        <fullName evidence="5">Tyrosine-protein phosphatase</fullName>
        <ecNumber evidence="5">3.1.3.48</ecNumber>
    </recommendedName>
</protein>
<sequence length="256" mass="29128">MIDLHCHILPRVDDGATTLTESLIMAKEAEKEGITTIVATPHHKNGTYDNVKKDIIAGVADLNKELKDGGINVEILPGQEIRIYGELMEDYEKDELLTIGGDSSYVLIEFPSGYVPQYAEQLFFDMQMKGLLPIIVHPERNQELIEKPDRLYNLVKNGAATQITASSYIGKFGKKIQMFTEQLIDANLTHLFASDAHNVKNRSFHMAQAHERLQKRAGTDYVYYFKENAELIVNGQHMYKEPPERIRTKKKFLGLF</sequence>
<dbReference type="Gene3D" id="3.20.20.140">
    <property type="entry name" value="Metal-dependent hydrolases"/>
    <property type="match status" value="1"/>
</dbReference>
<dbReference type="EC" id="3.1.3.48" evidence="5"/>
<evidence type="ECO:0000256" key="5">
    <source>
        <dbReference type="PIRNR" id="PIRNR016557"/>
    </source>
</evidence>
<comment type="caution">
    <text evidence="6">The sequence shown here is derived from an EMBL/GenBank/DDBJ whole genome shotgun (WGS) entry which is preliminary data.</text>
</comment>
<dbReference type="EMBL" id="WEIO01000003">
    <property type="protein sequence ID" value="KAB7707384.1"/>
    <property type="molecule type" value="Genomic_DNA"/>
</dbReference>
<dbReference type="AlphaFoldDB" id="A0A6I1FKV8"/>
<evidence type="ECO:0000256" key="3">
    <source>
        <dbReference type="ARBA" id="ARBA00022912"/>
    </source>
</evidence>
<dbReference type="PANTHER" id="PTHR39181:SF1">
    <property type="entry name" value="TYROSINE-PROTEIN PHOSPHATASE YWQE"/>
    <property type="match status" value="1"/>
</dbReference>
<dbReference type="Proteomes" id="UP000429595">
    <property type="component" value="Unassembled WGS sequence"/>
</dbReference>
<dbReference type="Pfam" id="PF19567">
    <property type="entry name" value="CpsB_CapC"/>
    <property type="match status" value="1"/>
</dbReference>
<dbReference type="InterPro" id="IPR016195">
    <property type="entry name" value="Pol/histidinol_Pase-like"/>
</dbReference>
<evidence type="ECO:0000313" key="7">
    <source>
        <dbReference type="Proteomes" id="UP000429595"/>
    </source>
</evidence>
<dbReference type="RefSeq" id="WP_152150348.1">
    <property type="nucleotide sequence ID" value="NZ_WEIO01000003.1"/>
</dbReference>
<evidence type="ECO:0000256" key="1">
    <source>
        <dbReference type="ARBA" id="ARBA00005750"/>
    </source>
</evidence>
<dbReference type="GO" id="GO:0030145">
    <property type="term" value="F:manganese ion binding"/>
    <property type="evidence" value="ECO:0007669"/>
    <property type="project" value="UniProtKB-UniRule"/>
</dbReference>